<dbReference type="HOGENOM" id="CLU_3375396_0_0_6"/>
<sequence>MQHGLTGLSCISSEFLCDMLQRLSRLRAISSVVR</sequence>
<dbReference type="EMBL" id="CP003588">
    <property type="protein sequence ID" value="AFK68664.1"/>
    <property type="molecule type" value="Genomic_DNA"/>
</dbReference>
<gene>
    <name evidence="1" type="ORF">YSA_03507</name>
</gene>
<evidence type="ECO:0000313" key="2">
    <source>
        <dbReference type="Proteomes" id="UP000005268"/>
    </source>
</evidence>
<proteinExistence type="predicted"/>
<accession>I3UT43</accession>
<name>I3UT43_PSEPU</name>
<dbReference type="KEGG" id="ppi:YSA_03507"/>
<dbReference type="AlphaFoldDB" id="I3UT43"/>
<protein>
    <submittedName>
        <fullName evidence="1">Uncharacterized protein</fullName>
    </submittedName>
</protein>
<reference evidence="1 2" key="1">
    <citation type="journal article" date="2012" name="J. Bacteriol.">
        <title>Complete Genome Sequence of the Naphthalene-Degrading Pseudomonas putida Strain ND6.</title>
        <authorList>
            <person name="Li S."/>
            <person name="Zhao H."/>
            <person name="Li Y."/>
            <person name="Niu S."/>
            <person name="Cai B."/>
        </authorList>
    </citation>
    <scope>NUCLEOTIDE SEQUENCE [LARGE SCALE GENOMIC DNA]</scope>
    <source>
        <strain evidence="1 2">ND6</strain>
    </source>
</reference>
<evidence type="ECO:0000313" key="1">
    <source>
        <dbReference type="EMBL" id="AFK68664.1"/>
    </source>
</evidence>
<dbReference type="Proteomes" id="UP000005268">
    <property type="component" value="Chromosome"/>
</dbReference>
<organism evidence="1 2">
    <name type="scientific">Pseudomonas putida ND6</name>
    <dbReference type="NCBI Taxonomy" id="231023"/>
    <lineage>
        <taxon>Bacteria</taxon>
        <taxon>Pseudomonadati</taxon>
        <taxon>Pseudomonadota</taxon>
        <taxon>Gammaproteobacteria</taxon>
        <taxon>Pseudomonadales</taxon>
        <taxon>Pseudomonadaceae</taxon>
        <taxon>Pseudomonas</taxon>
    </lineage>
</organism>